<dbReference type="Pfam" id="PF05656">
    <property type="entry name" value="DUF805"/>
    <property type="match status" value="1"/>
</dbReference>
<dbReference type="AlphaFoldDB" id="A0A9Q9FF75"/>
<organism evidence="2 3">
    <name type="scientific">Turicibacter bilis</name>
    <dbReference type="NCBI Taxonomy" id="2735723"/>
    <lineage>
        <taxon>Bacteria</taxon>
        <taxon>Bacillati</taxon>
        <taxon>Bacillota</taxon>
        <taxon>Erysipelotrichia</taxon>
        <taxon>Erysipelotrichales</taxon>
        <taxon>Turicibacteraceae</taxon>
        <taxon>Turicibacter</taxon>
    </lineage>
</organism>
<dbReference type="PANTHER" id="PTHR34980:SF2">
    <property type="entry name" value="INNER MEMBRANE PROTEIN YHAH-RELATED"/>
    <property type="match status" value="1"/>
</dbReference>
<dbReference type="RefSeq" id="WP_212724999.1">
    <property type="nucleotide sequence ID" value="NZ_CP071250.1"/>
</dbReference>
<dbReference type="Proteomes" id="UP001058072">
    <property type="component" value="Chromosome"/>
</dbReference>
<dbReference type="GO" id="GO:0005886">
    <property type="term" value="C:plasma membrane"/>
    <property type="evidence" value="ECO:0007669"/>
    <property type="project" value="TreeGrafter"/>
</dbReference>
<dbReference type="PANTHER" id="PTHR34980">
    <property type="entry name" value="INNER MEMBRANE PROTEIN-RELATED-RELATED"/>
    <property type="match status" value="1"/>
</dbReference>
<dbReference type="EMBL" id="CP071250">
    <property type="protein sequence ID" value="UUF08277.1"/>
    <property type="molecule type" value="Genomic_DNA"/>
</dbReference>
<evidence type="ECO:0000313" key="3">
    <source>
        <dbReference type="Proteomes" id="UP001058072"/>
    </source>
</evidence>
<proteinExistence type="predicted"/>
<gene>
    <name evidence="2" type="ORF">J0J70_11985</name>
</gene>
<reference evidence="2" key="1">
    <citation type="submission" date="2021-03" db="EMBL/GenBank/DDBJ databases">
        <title>Comparative Genomics and Metabolomics in the genus Turicibacter.</title>
        <authorList>
            <person name="Maki J."/>
            <person name="Looft T."/>
        </authorList>
    </citation>
    <scope>NUCLEOTIDE SEQUENCE</scope>
    <source>
        <strain evidence="2">ISU324</strain>
    </source>
</reference>
<feature type="transmembrane region" description="Helical" evidence="1">
    <location>
        <begin position="62"/>
        <end position="85"/>
    </location>
</feature>
<evidence type="ECO:0000313" key="2">
    <source>
        <dbReference type="EMBL" id="UUF08277.1"/>
    </source>
</evidence>
<feature type="transmembrane region" description="Helical" evidence="1">
    <location>
        <begin position="26"/>
        <end position="50"/>
    </location>
</feature>
<dbReference type="InterPro" id="IPR008523">
    <property type="entry name" value="DUF805"/>
</dbReference>
<protein>
    <submittedName>
        <fullName evidence="2">DUF805 domain-containing protein</fullName>
    </submittedName>
</protein>
<feature type="transmembrane region" description="Helical" evidence="1">
    <location>
        <begin position="97"/>
        <end position="115"/>
    </location>
</feature>
<feature type="transmembrane region" description="Helical" evidence="1">
    <location>
        <begin position="121"/>
        <end position="141"/>
    </location>
</feature>
<keyword evidence="1" id="KW-0472">Membrane</keyword>
<keyword evidence="1" id="KW-0812">Transmembrane</keyword>
<accession>A0A9Q9FF75</accession>
<name>A0A9Q9FF75_9FIRM</name>
<keyword evidence="1" id="KW-1133">Transmembrane helix</keyword>
<evidence type="ECO:0000256" key="1">
    <source>
        <dbReference type="SAM" id="Phobius"/>
    </source>
</evidence>
<sequence>MTFVGAFKSFWKNYFNFSGRASRREFWFVVLWNVIIGAVLGFGLGLSFVGMMASAVSYGDGFSASTVFVSLFGGLLAIYSLAALIPSLSLSVRRYHDTGLSGWWFVGLYVVNLVIEWATSGLVWSVIGLLVSIVMLIITLLPTNHFLKQAEE</sequence>